<dbReference type="Proteomes" id="UP000030765">
    <property type="component" value="Unassembled WGS sequence"/>
</dbReference>
<reference evidence="2" key="2">
    <citation type="submission" date="2020-05" db="UniProtKB">
        <authorList>
            <consortium name="EnsemblMetazoa"/>
        </authorList>
    </citation>
    <scope>IDENTIFICATION</scope>
</reference>
<organism evidence="1">
    <name type="scientific">Anopheles sinensis</name>
    <name type="common">Mosquito</name>
    <dbReference type="NCBI Taxonomy" id="74873"/>
    <lineage>
        <taxon>Eukaryota</taxon>
        <taxon>Metazoa</taxon>
        <taxon>Ecdysozoa</taxon>
        <taxon>Arthropoda</taxon>
        <taxon>Hexapoda</taxon>
        <taxon>Insecta</taxon>
        <taxon>Pterygota</taxon>
        <taxon>Neoptera</taxon>
        <taxon>Endopterygota</taxon>
        <taxon>Diptera</taxon>
        <taxon>Nematocera</taxon>
        <taxon>Culicoidea</taxon>
        <taxon>Culicidae</taxon>
        <taxon>Anophelinae</taxon>
        <taxon>Anopheles</taxon>
    </lineage>
</organism>
<dbReference type="VEuPathDB" id="VectorBase:ASIC009238"/>
<dbReference type="EMBL" id="KE525118">
    <property type="protein sequence ID" value="KFB41620.1"/>
    <property type="molecule type" value="Genomic_DNA"/>
</dbReference>
<reference evidence="1 3" key="1">
    <citation type="journal article" date="2014" name="BMC Genomics">
        <title>Genome sequence of Anopheles sinensis provides insight into genetics basis of mosquito competence for malaria parasites.</title>
        <authorList>
            <person name="Zhou D."/>
            <person name="Zhang D."/>
            <person name="Ding G."/>
            <person name="Shi L."/>
            <person name="Hou Q."/>
            <person name="Ye Y."/>
            <person name="Xu Y."/>
            <person name="Zhou H."/>
            <person name="Xiong C."/>
            <person name="Li S."/>
            <person name="Yu J."/>
            <person name="Hong S."/>
            <person name="Yu X."/>
            <person name="Zou P."/>
            <person name="Chen C."/>
            <person name="Chang X."/>
            <person name="Wang W."/>
            <person name="Lv Y."/>
            <person name="Sun Y."/>
            <person name="Ma L."/>
            <person name="Shen B."/>
            <person name="Zhu C."/>
        </authorList>
    </citation>
    <scope>NUCLEOTIDE SEQUENCE [LARGE SCALE GENOMIC DNA]</scope>
</reference>
<evidence type="ECO:0000313" key="3">
    <source>
        <dbReference type="Proteomes" id="UP000030765"/>
    </source>
</evidence>
<gene>
    <name evidence="1" type="ORF">ZHAS_00009238</name>
</gene>
<name>A0A084VUH6_ANOSI</name>
<evidence type="ECO:0000313" key="2">
    <source>
        <dbReference type="EnsemblMetazoa" id="ASIC009238-PA"/>
    </source>
</evidence>
<evidence type="ECO:0000313" key="1">
    <source>
        <dbReference type="EMBL" id="KFB41620.1"/>
    </source>
</evidence>
<sequence>MYGRPEHLIDTLLGKIRRAPPLKEGRLDSLLDFAITVEEICATVRCSAAEHRFDGPVLRELVDLLP</sequence>
<dbReference type="EnsemblMetazoa" id="ASIC009238-RA">
    <property type="protein sequence ID" value="ASIC009238-PA"/>
    <property type="gene ID" value="ASIC009238"/>
</dbReference>
<dbReference type="AlphaFoldDB" id="A0A084VUH6"/>
<dbReference type="OrthoDB" id="7765073at2759"/>
<accession>A0A084VUH6</accession>
<protein>
    <submittedName>
        <fullName evidence="1 2">Uncharacterized protein</fullName>
    </submittedName>
</protein>
<proteinExistence type="predicted"/>
<dbReference type="EMBL" id="ATLV01016819">
    <property type="status" value="NOT_ANNOTATED_CDS"/>
    <property type="molecule type" value="Genomic_DNA"/>
</dbReference>
<keyword evidence="3" id="KW-1185">Reference proteome</keyword>